<name>A0A5J4WKY9_9EUKA</name>
<evidence type="ECO:0000313" key="2">
    <source>
        <dbReference type="Proteomes" id="UP000324800"/>
    </source>
</evidence>
<accession>A0A5J4WKY9</accession>
<dbReference type="EMBL" id="SNRW01001610">
    <property type="protein sequence ID" value="KAA6395707.1"/>
    <property type="molecule type" value="Genomic_DNA"/>
</dbReference>
<dbReference type="AlphaFoldDB" id="A0A5J4WKY9"/>
<dbReference type="SUPFAM" id="SSF53448">
    <property type="entry name" value="Nucleotide-diphospho-sugar transferases"/>
    <property type="match status" value="1"/>
</dbReference>
<proteinExistence type="predicted"/>
<dbReference type="Proteomes" id="UP000324800">
    <property type="component" value="Unassembled WGS sequence"/>
</dbReference>
<dbReference type="InterPro" id="IPR029044">
    <property type="entry name" value="Nucleotide-diphossugar_trans"/>
</dbReference>
<comment type="caution">
    <text evidence="1">The sequence shown here is derived from an EMBL/GenBank/DDBJ whole genome shotgun (WGS) entry which is preliminary data.</text>
</comment>
<dbReference type="Gene3D" id="3.90.550.10">
    <property type="entry name" value="Spore Coat Polysaccharide Biosynthesis Protein SpsA, Chain A"/>
    <property type="match status" value="1"/>
</dbReference>
<reference evidence="1 2" key="1">
    <citation type="submission" date="2019-03" db="EMBL/GenBank/DDBJ databases">
        <title>Single cell metagenomics reveals metabolic interactions within the superorganism composed of flagellate Streblomastix strix and complex community of Bacteroidetes bacteria on its surface.</title>
        <authorList>
            <person name="Treitli S.C."/>
            <person name="Kolisko M."/>
            <person name="Husnik F."/>
            <person name="Keeling P."/>
            <person name="Hampl V."/>
        </authorList>
    </citation>
    <scope>NUCLEOTIDE SEQUENCE [LARGE SCALE GENOMIC DNA]</scope>
    <source>
        <strain evidence="1">ST1C</strain>
    </source>
</reference>
<evidence type="ECO:0000313" key="1">
    <source>
        <dbReference type="EMBL" id="KAA6395707.1"/>
    </source>
</evidence>
<organism evidence="1 2">
    <name type="scientific">Streblomastix strix</name>
    <dbReference type="NCBI Taxonomy" id="222440"/>
    <lineage>
        <taxon>Eukaryota</taxon>
        <taxon>Metamonada</taxon>
        <taxon>Preaxostyla</taxon>
        <taxon>Oxymonadida</taxon>
        <taxon>Streblomastigidae</taxon>
        <taxon>Streblomastix</taxon>
    </lineage>
</organism>
<sequence length="622" mass="72974">MAKELKSLDYKVTMLYKIENEYTKEEIEKLIRENKQADQNRYFVGVEGWLGEEYEGLVHKNIDNKKEEIQISPSDILFIPDTLTTVIADTRKLPCKRVIICQNVNYIPDFIPVGVSWEMYDVKDCLFPTESQLTQYKEYFPFLDGKVLSPALNPLFRKGNTQKELLVTVIARTPLEAKKVINPFFWKYKIYNFITFKTLSGLPKKEFASFLRKSFVTVWIDEESQFGYAALEAIKSGNVVIGKIPDHAPEWITEDDNTTLRNCAVWFTDYKQCHELLLNVIETFLKDLMPEKIYEEMGKVVEMYGYDKYKENVKSIISEYEEQNPKLNEFIITKTQDAIESVRKQRGVEDVDKTKILIVIPKDLYPQIKDAEFTIPVEYILNETDKTDFATQLNIGIKEIKTEWFSVLEYDDIYTETYYKNFNLYKEDLPAVGIFLPITVITDFKENKFIAFENDKFWSNGISKDKIGFVEIPYFDFYNAIQGSGAIFKTELFEEYGYFKVSVSVAFWCEFFMRVVNKGVETFSIPKIGYIHYANRDDSGFFEVKAKLSDKEIEAYFELAKREYVFKNDRNKEIVVKDNDNKVNIMNLRQFQQPGPCHVFMWWGFLTTAIFLQGRFTSSEQE</sequence>
<protein>
    <submittedName>
        <fullName evidence="1">Uncharacterized protein</fullName>
    </submittedName>
</protein>
<gene>
    <name evidence="1" type="ORF">EZS28_008765</name>
</gene>